<dbReference type="EMBL" id="JAMQGM010000001">
    <property type="protein sequence ID" value="MCM2575859.1"/>
    <property type="molecule type" value="Genomic_DNA"/>
</dbReference>
<name>A0ABT0WZX3_9ACTN</name>
<keyword evidence="1 5" id="KW-0489">Methyltransferase</keyword>
<dbReference type="Gene3D" id="3.90.120.10">
    <property type="entry name" value="DNA Methylase, subunit A, domain 2"/>
    <property type="match status" value="1"/>
</dbReference>
<dbReference type="SUPFAM" id="SSF53335">
    <property type="entry name" value="S-adenosyl-L-methionine-dependent methyltransferases"/>
    <property type="match status" value="1"/>
</dbReference>
<accession>A0ABT0WZX3</accession>
<sequence length="445" mass="48620">MTRSVPGPPLSAPIKVIDLFAGCGGLTEGFLRIGVDGKALPEGSQEPSAFQPVAAVELDPAAALTYAENFGSRAGGTDHVYVGDITQWADTDIQSADVILGGPPCQGFSGLNKTRSGDARNELWRQYFKVVEKAKPQIFIIENVDRFRTSDEFEALRLAFKEEGYTIKPAILNAADYGVPQARKRTIVIGTREGCKPVEHPDPGHEAKNPAAMRASMRDGTLCDALAEGEAKTKKTKLPWRTLRECLVDVPHEVNGTELPDLDADGNPATVRISRRTDESGFLTSQRIDFLRTRIPGPFTTEQLHIGRTPTALSLARYAAIKEGQNRHALAHSIGVDGKSLSTPNWISHRSGSGDVMGRLYWDRPSVTIRTEFFKPEKGRYLHPVANRPITHLEAALIQGFPRDFRWCGSKTQIARQIGNAVPVGLSMALAEVVYRALRGSEDSA</sequence>
<evidence type="ECO:0000256" key="1">
    <source>
        <dbReference type="ARBA" id="ARBA00022603"/>
    </source>
</evidence>
<dbReference type="GO" id="GO:0008168">
    <property type="term" value="F:methyltransferase activity"/>
    <property type="evidence" value="ECO:0007669"/>
    <property type="project" value="UniProtKB-KW"/>
</dbReference>
<evidence type="ECO:0000313" key="8">
    <source>
        <dbReference type="EMBL" id="MCM2575859.1"/>
    </source>
</evidence>
<gene>
    <name evidence="8" type="ORF">M1E25_00555</name>
</gene>
<dbReference type="Gene3D" id="3.40.50.150">
    <property type="entry name" value="Vaccinia Virus protein VP39"/>
    <property type="match status" value="1"/>
</dbReference>
<evidence type="ECO:0000256" key="3">
    <source>
        <dbReference type="ARBA" id="ARBA00022691"/>
    </source>
</evidence>
<comment type="catalytic activity">
    <reaction evidence="7">
        <text>a 2'-deoxycytidine in DNA + S-adenosyl-L-methionine = a 5-methyl-2'-deoxycytidine in DNA + S-adenosyl-L-homocysteine + H(+)</text>
        <dbReference type="Rhea" id="RHEA:13681"/>
        <dbReference type="Rhea" id="RHEA-COMP:11369"/>
        <dbReference type="Rhea" id="RHEA-COMP:11370"/>
        <dbReference type="ChEBI" id="CHEBI:15378"/>
        <dbReference type="ChEBI" id="CHEBI:57856"/>
        <dbReference type="ChEBI" id="CHEBI:59789"/>
        <dbReference type="ChEBI" id="CHEBI:85452"/>
        <dbReference type="ChEBI" id="CHEBI:85454"/>
        <dbReference type="EC" id="2.1.1.37"/>
    </reaction>
</comment>
<dbReference type="InterPro" id="IPR018117">
    <property type="entry name" value="C5_DNA_meth_AS"/>
</dbReference>
<dbReference type="InterPro" id="IPR050390">
    <property type="entry name" value="C5-Methyltransferase"/>
</dbReference>
<evidence type="ECO:0000256" key="4">
    <source>
        <dbReference type="ARBA" id="ARBA00022747"/>
    </source>
</evidence>
<dbReference type="InterPro" id="IPR029063">
    <property type="entry name" value="SAM-dependent_MTases_sf"/>
</dbReference>
<dbReference type="PROSITE" id="PS00094">
    <property type="entry name" value="C5_MTASE_1"/>
    <property type="match status" value="1"/>
</dbReference>
<reference evidence="8" key="1">
    <citation type="journal article" date="2023" name="Int. J. Syst. Evol. Microbiol.">
        <title>Streptomyces meridianus sp. nov. isolated from brackish water of the Tagus estuary in Alcochete, Portugal.</title>
        <authorList>
            <person name="Santos J.D.N."/>
            <person name="Klimek D."/>
            <person name="Calusinska M."/>
            <person name="Lobo Da Cunha A."/>
            <person name="Catita J."/>
            <person name="Goncalves H."/>
            <person name="Gonzalez I."/>
            <person name="Reyes F."/>
            <person name="Lage O.M."/>
        </authorList>
    </citation>
    <scope>NUCLEOTIDE SEQUENCE</scope>
    <source>
        <strain evidence="8">MTZ3.1</strain>
    </source>
</reference>
<evidence type="ECO:0000256" key="7">
    <source>
        <dbReference type="RuleBase" id="RU000417"/>
    </source>
</evidence>
<dbReference type="PANTHER" id="PTHR10629:SF52">
    <property type="entry name" value="DNA (CYTOSINE-5)-METHYLTRANSFERASE 1"/>
    <property type="match status" value="1"/>
</dbReference>
<dbReference type="NCBIfam" id="TIGR00675">
    <property type="entry name" value="dcm"/>
    <property type="match status" value="1"/>
</dbReference>
<dbReference type="RefSeq" id="WP_251407642.1">
    <property type="nucleotide sequence ID" value="NZ_JAMQGM010000001.1"/>
</dbReference>
<dbReference type="PRINTS" id="PR00105">
    <property type="entry name" value="C5METTRFRASE"/>
</dbReference>
<keyword evidence="3 5" id="KW-0949">S-adenosyl-L-methionine</keyword>
<organism evidence="8 9">
    <name type="scientific">Streptomyces meridianus</name>
    <dbReference type="NCBI Taxonomy" id="2938945"/>
    <lineage>
        <taxon>Bacteria</taxon>
        <taxon>Bacillati</taxon>
        <taxon>Actinomycetota</taxon>
        <taxon>Actinomycetes</taxon>
        <taxon>Kitasatosporales</taxon>
        <taxon>Streptomycetaceae</taxon>
        <taxon>Streptomyces</taxon>
    </lineage>
</organism>
<evidence type="ECO:0000256" key="5">
    <source>
        <dbReference type="PROSITE-ProRule" id="PRU01016"/>
    </source>
</evidence>
<dbReference type="InterPro" id="IPR001525">
    <property type="entry name" value="C5_MeTfrase"/>
</dbReference>
<dbReference type="Pfam" id="PF00145">
    <property type="entry name" value="DNA_methylase"/>
    <property type="match status" value="1"/>
</dbReference>
<dbReference type="PROSITE" id="PS51679">
    <property type="entry name" value="SAM_MT_C5"/>
    <property type="match status" value="1"/>
</dbReference>
<dbReference type="GO" id="GO:0032259">
    <property type="term" value="P:methylation"/>
    <property type="evidence" value="ECO:0007669"/>
    <property type="project" value="UniProtKB-KW"/>
</dbReference>
<dbReference type="InterPro" id="IPR031303">
    <property type="entry name" value="C5_meth_CS"/>
</dbReference>
<protein>
    <recommendedName>
        <fullName evidence="7">Cytosine-specific methyltransferase</fullName>
        <ecNumber evidence="7">2.1.1.37</ecNumber>
    </recommendedName>
</protein>
<evidence type="ECO:0000256" key="2">
    <source>
        <dbReference type="ARBA" id="ARBA00022679"/>
    </source>
</evidence>
<dbReference type="Proteomes" id="UP001167160">
    <property type="component" value="Unassembled WGS sequence"/>
</dbReference>
<dbReference type="EC" id="2.1.1.37" evidence="7"/>
<evidence type="ECO:0000256" key="6">
    <source>
        <dbReference type="RuleBase" id="RU000416"/>
    </source>
</evidence>
<comment type="similarity">
    <text evidence="5 6">Belongs to the class I-like SAM-binding methyltransferase superfamily. C5-methyltransferase family.</text>
</comment>
<keyword evidence="9" id="KW-1185">Reference proteome</keyword>
<keyword evidence="2 5" id="KW-0808">Transferase</keyword>
<evidence type="ECO:0000313" key="9">
    <source>
        <dbReference type="Proteomes" id="UP001167160"/>
    </source>
</evidence>
<keyword evidence="4" id="KW-0680">Restriction system</keyword>
<feature type="active site" evidence="5">
    <location>
        <position position="105"/>
    </location>
</feature>
<comment type="caution">
    <text evidence="8">The sequence shown here is derived from an EMBL/GenBank/DDBJ whole genome shotgun (WGS) entry which is preliminary data.</text>
</comment>
<proteinExistence type="inferred from homology"/>
<dbReference type="PROSITE" id="PS00095">
    <property type="entry name" value="C5_MTASE_2"/>
    <property type="match status" value="1"/>
</dbReference>
<dbReference type="PANTHER" id="PTHR10629">
    <property type="entry name" value="CYTOSINE-SPECIFIC METHYLTRANSFERASE"/>
    <property type="match status" value="1"/>
</dbReference>